<dbReference type="Pfam" id="PF07228">
    <property type="entry name" value="SpoIIE"/>
    <property type="match status" value="1"/>
</dbReference>
<dbReference type="SMART" id="SM00331">
    <property type="entry name" value="PP2C_SIG"/>
    <property type="match status" value="1"/>
</dbReference>
<evidence type="ECO:0000313" key="5">
    <source>
        <dbReference type="EMBL" id="MDC3418419.1"/>
    </source>
</evidence>
<dbReference type="InterPro" id="IPR001932">
    <property type="entry name" value="PPM-type_phosphatase-like_dom"/>
</dbReference>
<dbReference type="InterPro" id="IPR000014">
    <property type="entry name" value="PAS"/>
</dbReference>
<sequence length="388" mass="43936">MDELLESAPCGFLTLSKEGIIQSINRTLLKMLQYNKEQLVGKHIDAILSKSARVFFQLYFTPLIMKKQVVEEMYLSLADKNGEDIPILLNAALDNNKEDPIIVCIMVPMRRRDAYENQLRIAKKVAEDAKSELELVLQSLEDKQEQLLVVNKQTQNELQLAKKIQETSLTKAITTDSIQMETYYKASSELSGDIYGFYQMNKDQYGIILLDVMGHGISSSLITMSLHSLFQRLISRGISASLLMKELDNHLHELFQNSEDVWHYCTAIYLVIDTNKKTIEYVNAGHPPAIFQDLNGEQQALKTTTPPLGTFEGIQFTPNKIYCKNGGRLLLYTDGVSEPLEPISLFSILKECSADSLSETKATIIRSLQGEDKQVQHDDQCFILIDLK</sequence>
<dbReference type="EMBL" id="JAMQKC010000026">
    <property type="protein sequence ID" value="MDC3418419.1"/>
    <property type="molecule type" value="Genomic_DNA"/>
</dbReference>
<dbReference type="InterPro" id="IPR036457">
    <property type="entry name" value="PPM-type-like_dom_sf"/>
</dbReference>
<dbReference type="SUPFAM" id="SSF55785">
    <property type="entry name" value="PYP-like sensor domain (PAS domain)"/>
    <property type="match status" value="1"/>
</dbReference>
<comment type="caution">
    <text evidence="5">The sequence shown here is derived from an EMBL/GenBank/DDBJ whole genome shotgun (WGS) entry which is preliminary data.</text>
</comment>
<dbReference type="SUPFAM" id="SSF81606">
    <property type="entry name" value="PP2C-like"/>
    <property type="match status" value="1"/>
</dbReference>
<feature type="coiled-coil region" evidence="2">
    <location>
        <begin position="112"/>
        <end position="157"/>
    </location>
</feature>
<dbReference type="PROSITE" id="PS51746">
    <property type="entry name" value="PPM_2"/>
    <property type="match status" value="1"/>
</dbReference>
<protein>
    <submittedName>
        <fullName evidence="5">SpoIIE family protein phosphatase</fullName>
    </submittedName>
</protein>
<accession>A0A9X4AG85</accession>
<feature type="domain" description="PPM-type phosphatase" evidence="4">
    <location>
        <begin position="177"/>
        <end position="387"/>
    </location>
</feature>
<dbReference type="PANTHER" id="PTHR43156:SF14">
    <property type="entry name" value="PHOSPHOSERINE PHOSPHATASE RSBP"/>
    <property type="match status" value="1"/>
</dbReference>
<dbReference type="PROSITE" id="PS50112">
    <property type="entry name" value="PAS"/>
    <property type="match status" value="1"/>
</dbReference>
<dbReference type="Gene3D" id="3.60.40.10">
    <property type="entry name" value="PPM-type phosphatase domain"/>
    <property type="match status" value="1"/>
</dbReference>
<dbReference type="AlphaFoldDB" id="A0A9X4AG85"/>
<dbReference type="PANTHER" id="PTHR43156">
    <property type="entry name" value="STAGE II SPORULATION PROTEIN E-RELATED"/>
    <property type="match status" value="1"/>
</dbReference>
<dbReference type="SMART" id="SM00091">
    <property type="entry name" value="PAS"/>
    <property type="match status" value="1"/>
</dbReference>
<dbReference type="InterPro" id="IPR035965">
    <property type="entry name" value="PAS-like_dom_sf"/>
</dbReference>
<feature type="domain" description="PAS" evidence="3">
    <location>
        <begin position="1"/>
        <end position="42"/>
    </location>
</feature>
<reference evidence="5" key="1">
    <citation type="submission" date="2022-06" db="EMBL/GenBank/DDBJ databases">
        <title>Aquibacillus sp. a new bacterium isolated from soil saline samples.</title>
        <authorList>
            <person name="Galisteo C."/>
            <person name="De La Haba R."/>
            <person name="Sanchez-Porro C."/>
            <person name="Ventosa A."/>
        </authorList>
    </citation>
    <scope>NUCLEOTIDE SEQUENCE</scope>
    <source>
        <strain evidence="5">3ASR75-54</strain>
    </source>
</reference>
<dbReference type="RefSeq" id="WP_272447484.1">
    <property type="nucleotide sequence ID" value="NZ_JAMQKC010000026.1"/>
</dbReference>
<proteinExistence type="predicted"/>
<evidence type="ECO:0000256" key="1">
    <source>
        <dbReference type="ARBA" id="ARBA00022801"/>
    </source>
</evidence>
<evidence type="ECO:0000313" key="6">
    <source>
        <dbReference type="Proteomes" id="UP001145069"/>
    </source>
</evidence>
<evidence type="ECO:0000259" key="4">
    <source>
        <dbReference type="PROSITE" id="PS51746"/>
    </source>
</evidence>
<keyword evidence="1" id="KW-0378">Hydrolase</keyword>
<gene>
    <name evidence="5" type="ORF">NC799_16175</name>
</gene>
<dbReference type="Gene3D" id="3.30.450.20">
    <property type="entry name" value="PAS domain"/>
    <property type="match status" value="1"/>
</dbReference>
<keyword evidence="2" id="KW-0175">Coiled coil</keyword>
<evidence type="ECO:0000256" key="2">
    <source>
        <dbReference type="SAM" id="Coils"/>
    </source>
</evidence>
<dbReference type="NCBIfam" id="TIGR00229">
    <property type="entry name" value="sensory_box"/>
    <property type="match status" value="1"/>
</dbReference>
<dbReference type="Pfam" id="PF13426">
    <property type="entry name" value="PAS_9"/>
    <property type="match status" value="1"/>
</dbReference>
<dbReference type="GO" id="GO:0016791">
    <property type="term" value="F:phosphatase activity"/>
    <property type="evidence" value="ECO:0007669"/>
    <property type="project" value="TreeGrafter"/>
</dbReference>
<dbReference type="InterPro" id="IPR052016">
    <property type="entry name" value="Bact_Sigma-Reg"/>
</dbReference>
<name>A0A9X4AG85_9BACI</name>
<organism evidence="5 6">
    <name type="scientific">Aquibacillus salsiterrae</name>
    <dbReference type="NCBI Taxonomy" id="2950439"/>
    <lineage>
        <taxon>Bacteria</taxon>
        <taxon>Bacillati</taxon>
        <taxon>Bacillota</taxon>
        <taxon>Bacilli</taxon>
        <taxon>Bacillales</taxon>
        <taxon>Bacillaceae</taxon>
        <taxon>Aquibacillus</taxon>
    </lineage>
</organism>
<evidence type="ECO:0000259" key="3">
    <source>
        <dbReference type="PROSITE" id="PS50112"/>
    </source>
</evidence>
<dbReference type="Proteomes" id="UP001145069">
    <property type="component" value="Unassembled WGS sequence"/>
</dbReference>
<dbReference type="CDD" id="cd00130">
    <property type="entry name" value="PAS"/>
    <property type="match status" value="1"/>
</dbReference>
<keyword evidence="6" id="KW-1185">Reference proteome</keyword>